<name>A0A8X6LPN2_TRICU</name>
<dbReference type="AlphaFoldDB" id="A0A8X6LPN2"/>
<evidence type="ECO:0000313" key="2">
    <source>
        <dbReference type="Proteomes" id="UP000887116"/>
    </source>
</evidence>
<keyword evidence="2" id="KW-1185">Reference proteome</keyword>
<proteinExistence type="predicted"/>
<reference evidence="1" key="1">
    <citation type="submission" date="2020-07" db="EMBL/GenBank/DDBJ databases">
        <title>Multicomponent nature underlies the extraordinary mechanical properties of spider dragline silk.</title>
        <authorList>
            <person name="Kono N."/>
            <person name="Nakamura H."/>
            <person name="Mori M."/>
            <person name="Yoshida Y."/>
            <person name="Ohtoshi R."/>
            <person name="Malay A.D."/>
            <person name="Moran D.A.P."/>
            <person name="Tomita M."/>
            <person name="Numata K."/>
            <person name="Arakawa K."/>
        </authorList>
    </citation>
    <scope>NUCLEOTIDE SEQUENCE</scope>
</reference>
<protein>
    <submittedName>
        <fullName evidence="1">Uncharacterized protein</fullName>
    </submittedName>
</protein>
<gene>
    <name evidence="1" type="ORF">TNCT_307941</name>
</gene>
<dbReference type="Proteomes" id="UP000887116">
    <property type="component" value="Unassembled WGS sequence"/>
</dbReference>
<organism evidence="1 2">
    <name type="scientific">Trichonephila clavata</name>
    <name type="common">Joro spider</name>
    <name type="synonym">Nephila clavata</name>
    <dbReference type="NCBI Taxonomy" id="2740835"/>
    <lineage>
        <taxon>Eukaryota</taxon>
        <taxon>Metazoa</taxon>
        <taxon>Ecdysozoa</taxon>
        <taxon>Arthropoda</taxon>
        <taxon>Chelicerata</taxon>
        <taxon>Arachnida</taxon>
        <taxon>Araneae</taxon>
        <taxon>Araneomorphae</taxon>
        <taxon>Entelegynae</taxon>
        <taxon>Araneoidea</taxon>
        <taxon>Nephilidae</taxon>
        <taxon>Trichonephila</taxon>
    </lineage>
</organism>
<accession>A0A8X6LPN2</accession>
<dbReference type="EMBL" id="BMAO01037530">
    <property type="protein sequence ID" value="GFR18386.1"/>
    <property type="molecule type" value="Genomic_DNA"/>
</dbReference>
<sequence>MINAWGRGQPRWRENGALLLDDDFVWGTGEGPRGNGALISAWGRGQPRWRGNGALLLDDDFVWGEGEGPRENGAFLLATYWGPATTTSVARFA</sequence>
<evidence type="ECO:0000313" key="1">
    <source>
        <dbReference type="EMBL" id="GFR18386.1"/>
    </source>
</evidence>
<comment type="caution">
    <text evidence="1">The sequence shown here is derived from an EMBL/GenBank/DDBJ whole genome shotgun (WGS) entry which is preliminary data.</text>
</comment>